<feature type="domain" description="O-antigen ligase-related" evidence="6">
    <location>
        <begin position="26"/>
        <end position="168"/>
    </location>
</feature>
<comment type="subcellular location">
    <subcellularLocation>
        <location evidence="1">Membrane</location>
        <topology evidence="1">Multi-pass membrane protein</topology>
    </subcellularLocation>
</comment>
<evidence type="ECO:0000256" key="5">
    <source>
        <dbReference type="SAM" id="Phobius"/>
    </source>
</evidence>
<evidence type="ECO:0000259" key="6">
    <source>
        <dbReference type="Pfam" id="PF04932"/>
    </source>
</evidence>
<evidence type="ECO:0000313" key="7">
    <source>
        <dbReference type="EMBL" id="MBD7970573.1"/>
    </source>
</evidence>
<keyword evidence="2 5" id="KW-0812">Transmembrane</keyword>
<accession>A0ABR8T4V9</accession>
<feature type="transmembrane region" description="Helical" evidence="5">
    <location>
        <begin position="156"/>
        <end position="177"/>
    </location>
</feature>
<protein>
    <submittedName>
        <fullName evidence="7">O-antigen ligase family protein</fullName>
    </submittedName>
</protein>
<keyword evidence="8" id="KW-1185">Reference proteome</keyword>
<evidence type="ECO:0000256" key="4">
    <source>
        <dbReference type="ARBA" id="ARBA00023136"/>
    </source>
</evidence>
<dbReference type="InterPro" id="IPR007016">
    <property type="entry name" value="O-antigen_ligase-rel_domated"/>
</dbReference>
<gene>
    <name evidence="7" type="ORF">H9647_21120</name>
</gene>
<evidence type="ECO:0000256" key="2">
    <source>
        <dbReference type="ARBA" id="ARBA00022692"/>
    </source>
</evidence>
<proteinExistence type="predicted"/>
<feature type="transmembrane region" description="Helical" evidence="5">
    <location>
        <begin position="62"/>
        <end position="80"/>
    </location>
</feature>
<organism evidence="7 8">
    <name type="scientific">Paenibacillus gallinarum</name>
    <dbReference type="NCBI Taxonomy" id="2762232"/>
    <lineage>
        <taxon>Bacteria</taxon>
        <taxon>Bacillati</taxon>
        <taxon>Bacillota</taxon>
        <taxon>Bacilli</taxon>
        <taxon>Bacillales</taxon>
        <taxon>Paenibacillaceae</taxon>
        <taxon>Paenibacillus</taxon>
    </lineage>
</organism>
<feature type="transmembrane region" description="Helical" evidence="5">
    <location>
        <begin position="189"/>
        <end position="210"/>
    </location>
</feature>
<reference evidence="7 8" key="1">
    <citation type="submission" date="2020-08" db="EMBL/GenBank/DDBJ databases">
        <title>A Genomic Blueprint of the Chicken Gut Microbiome.</title>
        <authorList>
            <person name="Gilroy R."/>
            <person name="Ravi A."/>
            <person name="Getino M."/>
            <person name="Pursley I."/>
            <person name="Horton D.L."/>
            <person name="Alikhan N.-F."/>
            <person name="Baker D."/>
            <person name="Gharbi K."/>
            <person name="Hall N."/>
            <person name="Watson M."/>
            <person name="Adriaenssens E.M."/>
            <person name="Foster-Nyarko E."/>
            <person name="Jarju S."/>
            <person name="Secka A."/>
            <person name="Antonio M."/>
            <person name="Oren A."/>
            <person name="Chaudhuri R."/>
            <person name="La Ragione R.M."/>
            <person name="Hildebrand F."/>
            <person name="Pallen M.J."/>
        </authorList>
    </citation>
    <scope>NUCLEOTIDE SEQUENCE [LARGE SCALE GENOMIC DNA]</scope>
    <source>
        <strain evidence="7 8">Sa2BVA9</strain>
    </source>
</reference>
<keyword evidence="7" id="KW-0436">Ligase</keyword>
<dbReference type="EMBL" id="JACSQL010000013">
    <property type="protein sequence ID" value="MBD7970573.1"/>
    <property type="molecule type" value="Genomic_DNA"/>
</dbReference>
<dbReference type="Proteomes" id="UP000608071">
    <property type="component" value="Unassembled WGS sequence"/>
</dbReference>
<comment type="caution">
    <text evidence="7">The sequence shown here is derived from an EMBL/GenBank/DDBJ whole genome shotgun (WGS) entry which is preliminary data.</text>
</comment>
<evidence type="ECO:0000256" key="1">
    <source>
        <dbReference type="ARBA" id="ARBA00004141"/>
    </source>
</evidence>
<keyword evidence="3 5" id="KW-1133">Transmembrane helix</keyword>
<dbReference type="Pfam" id="PF04932">
    <property type="entry name" value="Wzy_C"/>
    <property type="match status" value="1"/>
</dbReference>
<evidence type="ECO:0000313" key="8">
    <source>
        <dbReference type="Proteomes" id="UP000608071"/>
    </source>
</evidence>
<name>A0ABR8T4V9_9BACL</name>
<dbReference type="GO" id="GO:0016874">
    <property type="term" value="F:ligase activity"/>
    <property type="evidence" value="ECO:0007669"/>
    <property type="project" value="UniProtKB-KW"/>
</dbReference>
<dbReference type="InterPro" id="IPR051533">
    <property type="entry name" value="WaaL-like"/>
</dbReference>
<dbReference type="PANTHER" id="PTHR37422">
    <property type="entry name" value="TEICHURONIC ACID BIOSYNTHESIS PROTEIN TUAE"/>
    <property type="match status" value="1"/>
</dbReference>
<feature type="transmembrane region" description="Helical" evidence="5">
    <location>
        <begin position="22"/>
        <end position="55"/>
    </location>
</feature>
<dbReference type="PANTHER" id="PTHR37422:SF13">
    <property type="entry name" value="LIPOPOLYSACCHARIDE BIOSYNTHESIS PROTEIN PA4999-RELATED"/>
    <property type="match status" value="1"/>
</dbReference>
<keyword evidence="4 5" id="KW-0472">Membrane</keyword>
<sequence length="236" mass="27273">MSLSIGTLFCFFMSYYKKKKLYYVYALFLLILSSFTGSRKSLVAVMLGIFLLIFLKNRSKKILKTVSIIISFGMILYFILNLPMFDAVLGRMESFYNLLIGNGTVDNSSLTRSNMISFGWELFLDKPAIGYGYDSFRFYWGGIDRATYSHNNYIEMLVNGGLIAFISYYLMYAYSLYKLGKLSYRFNEIAILFFVIIIISLILDVAAITYYSKVTFIHFAIFFSYIRVANPVSTRI</sequence>
<evidence type="ECO:0000256" key="3">
    <source>
        <dbReference type="ARBA" id="ARBA00022989"/>
    </source>
</evidence>